<feature type="domain" description="Glycosyl transferase family 25" evidence="1">
    <location>
        <begin position="37"/>
        <end position="204"/>
    </location>
</feature>
<accession>A0A6C0HY60</accession>
<dbReference type="EMBL" id="MN740044">
    <property type="protein sequence ID" value="QHT85718.1"/>
    <property type="molecule type" value="Genomic_DNA"/>
</dbReference>
<proteinExistence type="predicted"/>
<evidence type="ECO:0000259" key="1">
    <source>
        <dbReference type="Pfam" id="PF01755"/>
    </source>
</evidence>
<sequence length="246" mass="28266">MKYKYTILFLISILIFACTFSVYKPIEHFTSNSDNIDCYVITLGRPEKKVKNIENQQKKIPYTIEKVDAVLGDDLDIDQLVKDGQISENYAGKDQSRKRQIGCYMSHLKVLDIIHEKNTSAKYSIIFEDDFNISENFIEQLQKNESTINNLDFDVLFLGNLLTGSKGEHVSENIYGKNEVYGTHCYLINNSNVSHIKKCMKRVDENVDLKYTRVPELKVYIMHPSIVDQARNEFESDIGVGSDIGK</sequence>
<dbReference type="InterPro" id="IPR002654">
    <property type="entry name" value="Glyco_trans_25"/>
</dbReference>
<organism evidence="2">
    <name type="scientific">viral metagenome</name>
    <dbReference type="NCBI Taxonomy" id="1070528"/>
    <lineage>
        <taxon>unclassified sequences</taxon>
        <taxon>metagenomes</taxon>
        <taxon>organismal metagenomes</taxon>
    </lineage>
</organism>
<reference evidence="2" key="1">
    <citation type="journal article" date="2020" name="Nature">
        <title>Giant virus diversity and host interactions through global metagenomics.</title>
        <authorList>
            <person name="Schulz F."/>
            <person name="Roux S."/>
            <person name="Paez-Espino D."/>
            <person name="Jungbluth S."/>
            <person name="Walsh D.A."/>
            <person name="Denef V.J."/>
            <person name="McMahon K.D."/>
            <person name="Konstantinidis K.T."/>
            <person name="Eloe-Fadrosh E.A."/>
            <person name="Kyrpides N.C."/>
            <person name="Woyke T."/>
        </authorList>
    </citation>
    <scope>NUCLEOTIDE SEQUENCE</scope>
    <source>
        <strain evidence="2">GVMAG-M-3300023184-182</strain>
    </source>
</reference>
<dbReference type="AlphaFoldDB" id="A0A6C0HY60"/>
<name>A0A6C0HY60_9ZZZZ</name>
<protein>
    <recommendedName>
        <fullName evidence="1">Glycosyl transferase family 25 domain-containing protein</fullName>
    </recommendedName>
</protein>
<dbReference type="Pfam" id="PF01755">
    <property type="entry name" value="Glyco_transf_25"/>
    <property type="match status" value="1"/>
</dbReference>
<evidence type="ECO:0000313" key="2">
    <source>
        <dbReference type="EMBL" id="QHT85718.1"/>
    </source>
</evidence>
<dbReference type="PROSITE" id="PS51257">
    <property type="entry name" value="PROKAR_LIPOPROTEIN"/>
    <property type="match status" value="1"/>
</dbReference>